<dbReference type="OrthoDB" id="3364529at2759"/>
<dbReference type="InterPro" id="IPR011012">
    <property type="entry name" value="Longin-like_dom_sf"/>
</dbReference>
<dbReference type="CDD" id="cd14855">
    <property type="entry name" value="TRAPPC1_MUM2"/>
    <property type="match status" value="1"/>
</dbReference>
<protein>
    <recommendedName>
        <fullName evidence="6">Trafficking protein particle complex subunit</fullName>
    </recommendedName>
</protein>
<comment type="caution">
    <text evidence="7">The sequence shown here is derived from an EMBL/GenBank/DDBJ whole genome shotgun (WGS) entry which is preliminary data.</text>
</comment>
<dbReference type="Pfam" id="PF04099">
    <property type="entry name" value="Sybindin"/>
    <property type="match status" value="1"/>
</dbReference>
<dbReference type="GO" id="GO:0005794">
    <property type="term" value="C:Golgi apparatus"/>
    <property type="evidence" value="ECO:0007669"/>
    <property type="project" value="UniProtKB-SubCell"/>
</dbReference>
<comment type="subcellular location">
    <subcellularLocation>
        <location evidence="6">Endoplasmic reticulum</location>
    </subcellularLocation>
    <subcellularLocation>
        <location evidence="6">Golgi apparatus</location>
        <location evidence="6">cis-Golgi network</location>
    </subcellularLocation>
</comment>
<dbReference type="InterPro" id="IPR007233">
    <property type="entry name" value="TRAPPC"/>
</dbReference>
<dbReference type="GO" id="GO:0005783">
    <property type="term" value="C:endoplasmic reticulum"/>
    <property type="evidence" value="ECO:0007669"/>
    <property type="project" value="UniProtKB-SubCell"/>
</dbReference>
<proteinExistence type="inferred from homology"/>
<evidence type="ECO:0000256" key="2">
    <source>
        <dbReference type="ARBA" id="ARBA00022824"/>
    </source>
</evidence>
<dbReference type="AlphaFoldDB" id="A0A427YTZ6"/>
<evidence type="ECO:0000256" key="6">
    <source>
        <dbReference type="RuleBase" id="RU366065"/>
    </source>
</evidence>
<dbReference type="STRING" id="1890683.A0A427YTZ6"/>
<evidence type="ECO:0000313" key="8">
    <source>
        <dbReference type="Proteomes" id="UP000279259"/>
    </source>
</evidence>
<dbReference type="PANTHER" id="PTHR23249">
    <property type="entry name" value="TRAFFICKING PROTEIN PARTICLE COMPLEX SUBUNIT"/>
    <property type="match status" value="1"/>
</dbReference>
<keyword evidence="3 6" id="KW-0931">ER-Golgi transport</keyword>
<keyword evidence="4 6" id="KW-0333">Golgi apparatus</keyword>
<dbReference type="SUPFAM" id="SSF64356">
    <property type="entry name" value="SNARE-like"/>
    <property type="match status" value="1"/>
</dbReference>
<comment type="subunit">
    <text evidence="6">Part of the multisubunit transport protein particle (TRAPP) complex.</text>
</comment>
<evidence type="ECO:0000256" key="4">
    <source>
        <dbReference type="ARBA" id="ARBA00023034"/>
    </source>
</evidence>
<gene>
    <name evidence="7" type="primary">BET5</name>
    <name evidence="7" type="ORF">EHS25_004356</name>
</gene>
<keyword evidence="8" id="KW-1185">Reference proteome</keyword>
<dbReference type="GO" id="GO:0006888">
    <property type="term" value="P:endoplasmic reticulum to Golgi vesicle-mediated transport"/>
    <property type="evidence" value="ECO:0007669"/>
    <property type="project" value="UniProtKB-UniRule"/>
</dbReference>
<comment type="similarity">
    <text evidence="5">Belongs to the TRAPP small subunits family. BET5 subfamily.</text>
</comment>
<reference evidence="7 8" key="1">
    <citation type="submission" date="2018-11" db="EMBL/GenBank/DDBJ databases">
        <title>Genome sequence of Saitozyma podzolica DSM 27192.</title>
        <authorList>
            <person name="Aliyu H."/>
            <person name="Gorte O."/>
            <person name="Ochsenreither K."/>
        </authorList>
    </citation>
    <scope>NUCLEOTIDE SEQUENCE [LARGE SCALE GENOMIC DNA]</scope>
    <source>
        <strain evidence="7 8">DSM 27192</strain>
    </source>
</reference>
<keyword evidence="2 6" id="KW-0256">Endoplasmic reticulum</keyword>
<dbReference type="SMART" id="SM01399">
    <property type="entry name" value="Sybindin"/>
    <property type="match status" value="1"/>
</dbReference>
<evidence type="ECO:0000313" key="7">
    <source>
        <dbReference type="EMBL" id="RSH94552.1"/>
    </source>
</evidence>
<dbReference type="Proteomes" id="UP000279259">
    <property type="component" value="Unassembled WGS sequence"/>
</dbReference>
<evidence type="ECO:0000256" key="3">
    <source>
        <dbReference type="ARBA" id="ARBA00022892"/>
    </source>
</evidence>
<dbReference type="PANTHER" id="PTHR23249:SF16">
    <property type="entry name" value="TRAFFICKING PROTEIN PARTICLE COMPLEX SUBUNIT 1"/>
    <property type="match status" value="1"/>
</dbReference>
<evidence type="ECO:0000256" key="1">
    <source>
        <dbReference type="ARBA" id="ARBA00022448"/>
    </source>
</evidence>
<organism evidence="7 8">
    <name type="scientific">Saitozyma podzolica</name>
    <dbReference type="NCBI Taxonomy" id="1890683"/>
    <lineage>
        <taxon>Eukaryota</taxon>
        <taxon>Fungi</taxon>
        <taxon>Dikarya</taxon>
        <taxon>Basidiomycota</taxon>
        <taxon>Agaricomycotina</taxon>
        <taxon>Tremellomycetes</taxon>
        <taxon>Tremellales</taxon>
        <taxon>Trimorphomycetaceae</taxon>
        <taxon>Saitozyma</taxon>
    </lineage>
</organism>
<dbReference type="Gene3D" id="3.30.450.70">
    <property type="match status" value="1"/>
</dbReference>
<sequence>MTIYSLYIFDRHCECVYYQDWHRTRPVRPSAVANFKPGVHRLPLAPTSGTDASANVRESIFSNRTSTHSGDVPDNRVGANGPSVMNGLGPRTGAGGTAQNRGLPFDEEAKLVYGVVLSMKNMVKKLSGRDELFTSYRTPAYKLHLFETPTSYRFVLLSDPSADSLRFVLRQLYTGPFVDYVVRNPVVQMDSRTEGVDNDQFRAAIDRHIRGLSMFGT</sequence>
<accession>A0A427YTZ6</accession>
<keyword evidence="1 6" id="KW-0813">Transport</keyword>
<name>A0A427YTZ6_9TREE</name>
<evidence type="ECO:0000256" key="5">
    <source>
        <dbReference type="ARBA" id="ARBA00038167"/>
    </source>
</evidence>
<dbReference type="GO" id="GO:0030008">
    <property type="term" value="C:TRAPP complex"/>
    <property type="evidence" value="ECO:0007669"/>
    <property type="project" value="UniProtKB-UniRule"/>
</dbReference>
<dbReference type="EMBL" id="RSCD01000002">
    <property type="protein sequence ID" value="RSH94552.1"/>
    <property type="molecule type" value="Genomic_DNA"/>
</dbReference>